<dbReference type="FunFam" id="3.20.20.80:FF:000003">
    <property type="entry name" value="1,4-alpha-glucan branching enzyme GlgB"/>
    <property type="match status" value="1"/>
</dbReference>
<dbReference type="GO" id="GO:0004553">
    <property type="term" value="F:hydrolase activity, hydrolyzing O-glycosyl compounds"/>
    <property type="evidence" value="ECO:0007669"/>
    <property type="project" value="InterPro"/>
</dbReference>
<dbReference type="Pfam" id="PF02806">
    <property type="entry name" value="Alpha-amylase_C"/>
    <property type="match status" value="1"/>
</dbReference>
<dbReference type="InterPro" id="IPR013783">
    <property type="entry name" value="Ig-like_fold"/>
</dbReference>
<evidence type="ECO:0000256" key="8">
    <source>
        <dbReference type="ARBA" id="ARBA00023056"/>
    </source>
</evidence>
<evidence type="ECO:0000313" key="14">
    <source>
        <dbReference type="Proteomes" id="UP000002586"/>
    </source>
</evidence>
<dbReference type="CAZy" id="CBM48">
    <property type="family name" value="Carbohydrate-Binding Module Family 48"/>
</dbReference>
<keyword evidence="5 10" id="KW-0321">Glycogen metabolism</keyword>
<dbReference type="Gene3D" id="3.20.20.80">
    <property type="entry name" value="Glycosidases"/>
    <property type="match status" value="1"/>
</dbReference>
<keyword evidence="6 10" id="KW-0328">Glycosyltransferase</keyword>
<dbReference type="CAZy" id="GH13">
    <property type="family name" value="Glycoside Hydrolase Family 13"/>
</dbReference>
<dbReference type="Gene3D" id="2.60.40.10">
    <property type="entry name" value="Immunoglobulins"/>
    <property type="match status" value="1"/>
</dbReference>
<dbReference type="HAMAP" id="MF_00685">
    <property type="entry name" value="GlgB"/>
    <property type="match status" value="1"/>
</dbReference>
<organism evidence="13 14">
    <name type="scientific">Magnetococcus marinus (strain ATCC BAA-1437 / JCM 17883 / MC-1)</name>
    <dbReference type="NCBI Taxonomy" id="156889"/>
    <lineage>
        <taxon>Bacteria</taxon>
        <taxon>Pseudomonadati</taxon>
        <taxon>Pseudomonadota</taxon>
        <taxon>Magnetococcia</taxon>
        <taxon>Magnetococcales</taxon>
        <taxon>Magnetococcaceae</taxon>
        <taxon>Magnetococcus</taxon>
    </lineage>
</organism>
<evidence type="ECO:0000256" key="11">
    <source>
        <dbReference type="PIRSR" id="PIRSR000463-1"/>
    </source>
</evidence>
<gene>
    <name evidence="10" type="primary">glgB</name>
    <name evidence="13" type="ordered locus">Mmc1_1392</name>
</gene>
<dbReference type="InterPro" id="IPR017853">
    <property type="entry name" value="GH"/>
</dbReference>
<dbReference type="EMBL" id="CP000471">
    <property type="protein sequence ID" value="ABK43903.1"/>
    <property type="molecule type" value="Genomic_DNA"/>
</dbReference>
<evidence type="ECO:0000256" key="7">
    <source>
        <dbReference type="ARBA" id="ARBA00022679"/>
    </source>
</evidence>
<dbReference type="InterPro" id="IPR006407">
    <property type="entry name" value="GlgB"/>
</dbReference>
<dbReference type="InterPro" id="IPR037439">
    <property type="entry name" value="Branching_enzy"/>
</dbReference>
<comment type="subunit">
    <text evidence="10">Monomer.</text>
</comment>
<sequence length="723" mass="83275">MNLDPQQIQELQSGFSADPFAVLGRHDQPDGQVAVTVLSPRTERLFLTNIGQEMTRIPDSDLFHWCGDGRALPYHYRLRRVDAHGSQTEFHDPYSMPPMIGDLDRHLFNEGTHHHAGQFLGAHRMEVEGIRGVCFAVWAPNAQRVSVVGDFNQWDGRIHPMRLHQDSGIWEIFIPALKRGEHYKYEIRTTNGALLLKSDPYGHAHQLRPENASIITEPSNYPWHDEVWMRARSRFNWQKKPISIYEVHLGSWLDAATDPFPNYRELGKRLARYCSEMGFTHVELMPINEHPFDGSWGYQSTGYFAVTSRFGDGDDFRAMVDQLHGANIGVILDWVPAHFPKDAHGLGQFDGTALYEHQDPRLGEHQDWDTLIFNFGRLEVKSFLISSALHMLTRYHLDGLRVDAVASMLYLDYSREDWLPNKYGGRENLEAITFLRELNQAVHHDCPGVLMIAEESTAWPQVTRPPELGGLGFNMKWNMGWMNDTLSYFSKDPIHRKYHHDNLTFSLYYAFSENFTLPFSHDEVVHGKASMLGKMPGDEWQRFANLRLLYTYMFTHPGKKLLFMGCEFGQSQEWNFSQALPWELLEHTFHKGLQQLVKDLNLLYCKETALHERDFTPDGFQWIDCHDSDQSIISFQRKSSEGEVVVLLNFTPIPRDNYRIGVPRPGLYKEIFNADSGHYGGSNYGNGMSQLLTEPYPWMNQLQSLVLNVPPMAGIILRCEQEG</sequence>
<dbReference type="GO" id="GO:0005978">
    <property type="term" value="P:glycogen biosynthetic process"/>
    <property type="evidence" value="ECO:0007669"/>
    <property type="project" value="UniProtKB-UniRule"/>
</dbReference>
<dbReference type="SUPFAM" id="SSF51445">
    <property type="entry name" value="(Trans)glycosidases"/>
    <property type="match status" value="1"/>
</dbReference>
<dbReference type="FunFam" id="2.60.40.10:FF:000169">
    <property type="entry name" value="1,4-alpha-glucan branching enzyme GlgB"/>
    <property type="match status" value="1"/>
</dbReference>
<dbReference type="SUPFAM" id="SSF81296">
    <property type="entry name" value="E set domains"/>
    <property type="match status" value="2"/>
</dbReference>
<keyword evidence="14" id="KW-1185">Reference proteome</keyword>
<dbReference type="NCBIfam" id="NF003811">
    <property type="entry name" value="PRK05402.1"/>
    <property type="match status" value="1"/>
</dbReference>
<dbReference type="Gene3D" id="2.60.40.1180">
    <property type="entry name" value="Golgi alpha-mannosidase II"/>
    <property type="match status" value="1"/>
</dbReference>
<dbReference type="InterPro" id="IPR006047">
    <property type="entry name" value="GH13_cat_dom"/>
</dbReference>
<dbReference type="GO" id="GO:0043169">
    <property type="term" value="F:cation binding"/>
    <property type="evidence" value="ECO:0007669"/>
    <property type="project" value="InterPro"/>
</dbReference>
<dbReference type="NCBIfam" id="TIGR01515">
    <property type="entry name" value="branching_enzym"/>
    <property type="match status" value="1"/>
</dbReference>
<dbReference type="CDD" id="cd11322">
    <property type="entry name" value="AmyAc_Glg_BE"/>
    <property type="match status" value="1"/>
</dbReference>
<dbReference type="PANTHER" id="PTHR43651">
    <property type="entry name" value="1,4-ALPHA-GLUCAN-BRANCHING ENZYME"/>
    <property type="match status" value="1"/>
</dbReference>
<evidence type="ECO:0000256" key="5">
    <source>
        <dbReference type="ARBA" id="ARBA00022600"/>
    </source>
</evidence>
<dbReference type="RefSeq" id="WP_011713056.1">
    <property type="nucleotide sequence ID" value="NC_008576.1"/>
</dbReference>
<evidence type="ECO:0000256" key="4">
    <source>
        <dbReference type="ARBA" id="ARBA00009000"/>
    </source>
</evidence>
<dbReference type="GO" id="GO:0005829">
    <property type="term" value="C:cytosol"/>
    <property type="evidence" value="ECO:0007669"/>
    <property type="project" value="TreeGrafter"/>
</dbReference>
<dbReference type="KEGG" id="mgm:Mmc1_1392"/>
<dbReference type="PIRSF" id="PIRSF000463">
    <property type="entry name" value="GlgB"/>
    <property type="match status" value="1"/>
</dbReference>
<dbReference type="InterPro" id="IPR006048">
    <property type="entry name" value="A-amylase/branching_C"/>
</dbReference>
<dbReference type="InterPro" id="IPR054169">
    <property type="entry name" value="GlgB_N"/>
</dbReference>
<dbReference type="InterPro" id="IPR004193">
    <property type="entry name" value="Glyco_hydro_13_N"/>
</dbReference>
<proteinExistence type="inferred from homology"/>
<protein>
    <recommendedName>
        <fullName evidence="10">1,4-alpha-glucan branching enzyme GlgB</fullName>
        <ecNumber evidence="10">2.4.1.18</ecNumber>
    </recommendedName>
    <alternativeName>
        <fullName evidence="10">1,4-alpha-D-glucan:1,4-alpha-D-glucan 6-glucosyl-transferase</fullName>
    </alternativeName>
    <alternativeName>
        <fullName evidence="10">Alpha-(1-&gt;4)-glucan branching enzyme</fullName>
    </alternativeName>
    <alternativeName>
        <fullName evidence="10">Glycogen branching enzyme</fullName>
        <shortName evidence="10">BE</shortName>
    </alternativeName>
</protein>
<reference evidence="13 14" key="2">
    <citation type="journal article" date="2012" name="Int. J. Syst. Evol. Microbiol.">
        <title>Magnetococcus marinus gen. nov., sp. nov., a marine, magnetotactic bacterium that represents a novel lineage (Magnetococcaceae fam. nov.; Magnetococcales ord. nov.) at the base of the Alphaproteobacteria.</title>
        <authorList>
            <person name="Bazylinski D.A."/>
            <person name="Williams T.J."/>
            <person name="Lefevre C.T."/>
            <person name="Berg R.J."/>
            <person name="Zhang C.L."/>
            <person name="Bowser S.S."/>
            <person name="Dean A.J."/>
            <person name="Beveridge T.J."/>
        </authorList>
    </citation>
    <scope>NUCLEOTIDE SEQUENCE [LARGE SCALE GENOMIC DNA]</scope>
    <source>
        <strain evidence="14">ATCC BAA-1437 / JCM 17883 / MC-1</strain>
    </source>
</reference>
<dbReference type="AlphaFoldDB" id="A0L7G0"/>
<accession>A0L7G0</accession>
<dbReference type="OrthoDB" id="9800174at2"/>
<dbReference type="STRING" id="156889.Mmc1_1392"/>
<comment type="catalytic activity">
    <reaction evidence="1 10">
        <text>Transfers a segment of a (1-&gt;4)-alpha-D-glucan chain to a primary hydroxy group in a similar glucan chain.</text>
        <dbReference type="EC" id="2.4.1.18"/>
    </reaction>
</comment>
<dbReference type="FunFam" id="2.60.40.1180:FF:000002">
    <property type="entry name" value="1,4-alpha-glucan branching enzyme GlgB"/>
    <property type="match status" value="1"/>
</dbReference>
<dbReference type="SMART" id="SM00642">
    <property type="entry name" value="Aamy"/>
    <property type="match status" value="1"/>
</dbReference>
<dbReference type="eggNOG" id="COG0296">
    <property type="taxonomic scope" value="Bacteria"/>
</dbReference>
<comment type="similarity">
    <text evidence="4 10">Belongs to the glycosyl hydrolase 13 family. GlgB subfamily.</text>
</comment>
<feature type="active site" description="Nucleophile" evidence="10 11">
    <location>
        <position position="403"/>
    </location>
</feature>
<evidence type="ECO:0000256" key="10">
    <source>
        <dbReference type="HAMAP-Rule" id="MF_00685"/>
    </source>
</evidence>
<comment type="function">
    <text evidence="2 10">Catalyzes the formation of the alpha-1,6-glucosidic linkages in glycogen by scission of a 1,4-alpha-linked oligosaccharide from growing alpha-1,4-glucan chains and the subsequent attachment of the oligosaccharide to the alpha-1,6 position.</text>
</comment>
<comment type="pathway">
    <text evidence="3 10">Glycan biosynthesis; glycogen biosynthesis.</text>
</comment>
<evidence type="ECO:0000313" key="13">
    <source>
        <dbReference type="EMBL" id="ABK43903.1"/>
    </source>
</evidence>
<dbReference type="PANTHER" id="PTHR43651:SF3">
    <property type="entry name" value="1,4-ALPHA-GLUCAN-BRANCHING ENZYME"/>
    <property type="match status" value="1"/>
</dbReference>
<dbReference type="CDD" id="cd02855">
    <property type="entry name" value="E_set_GBE_prok_N"/>
    <property type="match status" value="1"/>
</dbReference>
<dbReference type="Proteomes" id="UP000002586">
    <property type="component" value="Chromosome"/>
</dbReference>
<keyword evidence="9 10" id="KW-0119">Carbohydrate metabolism</keyword>
<dbReference type="UniPathway" id="UPA00164"/>
<evidence type="ECO:0000259" key="12">
    <source>
        <dbReference type="SMART" id="SM00642"/>
    </source>
</evidence>
<dbReference type="SUPFAM" id="SSF51011">
    <property type="entry name" value="Glycosyl hydrolase domain"/>
    <property type="match status" value="1"/>
</dbReference>
<evidence type="ECO:0000256" key="9">
    <source>
        <dbReference type="ARBA" id="ARBA00023277"/>
    </source>
</evidence>
<reference evidence="14" key="1">
    <citation type="journal article" date="2009" name="Appl. Environ. Microbiol.">
        <title>Complete genome sequence of the chemolithoautotrophic marine magnetotactic coccus strain MC-1.</title>
        <authorList>
            <person name="Schubbe S."/>
            <person name="Williams T.J."/>
            <person name="Xie G."/>
            <person name="Kiss H.E."/>
            <person name="Brettin T.S."/>
            <person name="Martinez D."/>
            <person name="Ross C.A."/>
            <person name="Schuler D."/>
            <person name="Cox B.L."/>
            <person name="Nealson K.H."/>
            <person name="Bazylinski D.A."/>
        </authorList>
    </citation>
    <scope>NUCLEOTIDE SEQUENCE [LARGE SCALE GENOMIC DNA]</scope>
    <source>
        <strain evidence="14">ATCC BAA-1437 / JCM 17883 / MC-1</strain>
    </source>
</reference>
<dbReference type="Pfam" id="PF22019">
    <property type="entry name" value="GlgB_N"/>
    <property type="match status" value="1"/>
</dbReference>
<dbReference type="GO" id="GO:0003844">
    <property type="term" value="F:1,4-alpha-glucan branching enzyme activity"/>
    <property type="evidence" value="ECO:0007669"/>
    <property type="project" value="UniProtKB-UniRule"/>
</dbReference>
<evidence type="ECO:0000256" key="3">
    <source>
        <dbReference type="ARBA" id="ARBA00004964"/>
    </source>
</evidence>
<dbReference type="Pfam" id="PF00128">
    <property type="entry name" value="Alpha-amylase"/>
    <property type="match status" value="1"/>
</dbReference>
<evidence type="ECO:0000256" key="2">
    <source>
        <dbReference type="ARBA" id="ARBA00002953"/>
    </source>
</evidence>
<dbReference type="NCBIfam" id="NF008967">
    <property type="entry name" value="PRK12313.1"/>
    <property type="match status" value="1"/>
</dbReference>
<keyword evidence="7 10" id="KW-0808">Transferase</keyword>
<dbReference type="Pfam" id="PF02922">
    <property type="entry name" value="CBM_48"/>
    <property type="match status" value="1"/>
</dbReference>
<evidence type="ECO:0000256" key="1">
    <source>
        <dbReference type="ARBA" id="ARBA00000826"/>
    </source>
</evidence>
<keyword evidence="8 10" id="KW-0320">Glycogen biosynthesis</keyword>
<dbReference type="EC" id="2.4.1.18" evidence="10"/>
<dbReference type="InterPro" id="IPR013780">
    <property type="entry name" value="Glyco_hydro_b"/>
</dbReference>
<feature type="domain" description="Glycosyl hydrolase family 13 catalytic" evidence="12">
    <location>
        <begin position="246"/>
        <end position="600"/>
    </location>
</feature>
<dbReference type="HOGENOM" id="CLU_004245_3_2_5"/>
<dbReference type="InterPro" id="IPR014756">
    <property type="entry name" value="Ig_E-set"/>
</dbReference>
<dbReference type="InterPro" id="IPR044143">
    <property type="entry name" value="GlgB_N_E_set_prok"/>
</dbReference>
<evidence type="ECO:0000256" key="6">
    <source>
        <dbReference type="ARBA" id="ARBA00022676"/>
    </source>
</evidence>
<name>A0L7G0_MAGMM</name>
<feature type="active site" description="Proton donor" evidence="10 11">
    <location>
        <position position="454"/>
    </location>
</feature>